<comment type="caution">
    <text evidence="2">The sequence shown here is derived from an EMBL/GenBank/DDBJ whole genome shotgun (WGS) entry which is preliminary data.</text>
</comment>
<evidence type="ECO:0000313" key="2">
    <source>
        <dbReference type="EMBL" id="KAG1907928.1"/>
    </source>
</evidence>
<reference evidence="2" key="1">
    <citation type="journal article" date="2020" name="New Phytol.">
        <title>Comparative genomics reveals dynamic genome evolution in host specialist ectomycorrhizal fungi.</title>
        <authorList>
            <person name="Lofgren L.A."/>
            <person name="Nguyen N.H."/>
            <person name="Vilgalys R."/>
            <person name="Ruytinx J."/>
            <person name="Liao H.L."/>
            <person name="Branco S."/>
            <person name="Kuo A."/>
            <person name="LaButti K."/>
            <person name="Lipzen A."/>
            <person name="Andreopoulos W."/>
            <person name="Pangilinan J."/>
            <person name="Riley R."/>
            <person name="Hundley H."/>
            <person name="Na H."/>
            <person name="Barry K."/>
            <person name="Grigoriev I.V."/>
            <person name="Stajich J.E."/>
            <person name="Kennedy P.G."/>
        </authorList>
    </citation>
    <scope>NUCLEOTIDE SEQUENCE</scope>
    <source>
        <strain evidence="2">FC203</strain>
    </source>
</reference>
<proteinExistence type="predicted"/>
<gene>
    <name evidence="2" type="ORF">F5891DRAFT_906077</name>
</gene>
<dbReference type="AlphaFoldDB" id="A0AAD4EKL2"/>
<organism evidence="2 3">
    <name type="scientific">Suillus fuscotomentosus</name>
    <dbReference type="NCBI Taxonomy" id="1912939"/>
    <lineage>
        <taxon>Eukaryota</taxon>
        <taxon>Fungi</taxon>
        <taxon>Dikarya</taxon>
        <taxon>Basidiomycota</taxon>
        <taxon>Agaricomycotina</taxon>
        <taxon>Agaricomycetes</taxon>
        <taxon>Agaricomycetidae</taxon>
        <taxon>Boletales</taxon>
        <taxon>Suillineae</taxon>
        <taxon>Suillaceae</taxon>
        <taxon>Suillus</taxon>
    </lineage>
</organism>
<dbReference type="GeneID" id="64667846"/>
<feature type="region of interest" description="Disordered" evidence="1">
    <location>
        <begin position="1"/>
        <end position="40"/>
    </location>
</feature>
<name>A0AAD4EKL2_9AGAM</name>
<dbReference type="EMBL" id="JABBWK010000002">
    <property type="protein sequence ID" value="KAG1907928.1"/>
    <property type="molecule type" value="Genomic_DNA"/>
</dbReference>
<dbReference type="SUPFAM" id="SSF50985">
    <property type="entry name" value="RCC1/BLIP-II"/>
    <property type="match status" value="1"/>
</dbReference>
<dbReference type="RefSeq" id="XP_041233503.1">
    <property type="nucleotide sequence ID" value="XM_041373548.1"/>
</dbReference>
<sequence length="51" mass="5665">LRSFACGSEHVMTSISPSGSSDTEVWGWGQNEHGNLRPDHTDDVPKLIKVW</sequence>
<feature type="non-terminal residue" evidence="2">
    <location>
        <position position="51"/>
    </location>
</feature>
<dbReference type="InterPro" id="IPR009091">
    <property type="entry name" value="RCC1/BLIP-II"/>
</dbReference>
<accession>A0AAD4EKL2</accession>
<evidence type="ECO:0000313" key="3">
    <source>
        <dbReference type="Proteomes" id="UP001195769"/>
    </source>
</evidence>
<dbReference type="Gene3D" id="2.130.10.30">
    <property type="entry name" value="Regulator of chromosome condensation 1/beta-lactamase-inhibitor protein II"/>
    <property type="match status" value="1"/>
</dbReference>
<evidence type="ECO:0000256" key="1">
    <source>
        <dbReference type="SAM" id="MobiDB-lite"/>
    </source>
</evidence>
<feature type="non-terminal residue" evidence="2">
    <location>
        <position position="1"/>
    </location>
</feature>
<keyword evidence="3" id="KW-1185">Reference proteome</keyword>
<feature type="compositionally biased region" description="Polar residues" evidence="1">
    <location>
        <begin position="11"/>
        <end position="23"/>
    </location>
</feature>
<dbReference type="Proteomes" id="UP001195769">
    <property type="component" value="Unassembled WGS sequence"/>
</dbReference>
<protein>
    <submittedName>
        <fullName evidence="2">Uncharacterized protein</fullName>
    </submittedName>
</protein>